<dbReference type="OrthoDB" id="1911901at2759"/>
<gene>
    <name evidence="2" type="ORF">HPP92_024999</name>
</gene>
<dbReference type="AlphaFoldDB" id="A0A835U8Y6"/>
<sequence length="373" mass="42667">MEVNNKGFNKTFGVRLRGVCSALRFALVLIRGSWMGSWQTEQGLHQKDATRTPRSGRPPPSPDFQSVPKWERRFCNQIPWNKLCEKKKLIHLFPKVLAWDDFAGKEAFDNAKSRFWAEMNGIPCNIPVPDPDMYIDVVDYETSVDPRLLKDLYKEPPPPPPSQEDIVDYDSVKITPTGWDVEDPSPTISNIPRFIIAEPSLWDEGVDLSSIENGNACCFDVENVILRNEDKDESIRIVPTGWGDEEDTLQSRLTNSSFSQPSTNRHMDGEHHVSTKMDAIFGSAEARNGGLQRQDWVDVSSVWRKVNSCEHRERVREKDGGHWRRDGGRVGSKHAHLRSHVQDYERKKYGNGHHWQEKSPIERGLSCAPVSHW</sequence>
<feature type="region of interest" description="Disordered" evidence="1">
    <location>
        <begin position="318"/>
        <end position="337"/>
    </location>
</feature>
<feature type="compositionally biased region" description="Basic and acidic residues" evidence="1">
    <location>
        <begin position="318"/>
        <end position="328"/>
    </location>
</feature>
<comment type="caution">
    <text evidence="2">The sequence shown here is derived from an EMBL/GenBank/DDBJ whole genome shotgun (WGS) entry which is preliminary data.</text>
</comment>
<protein>
    <submittedName>
        <fullName evidence="2">Uncharacterized protein</fullName>
    </submittedName>
</protein>
<dbReference type="PANTHER" id="PTHR34567">
    <property type="entry name" value="FK506-BINDING-LIKE PROTEIN"/>
    <property type="match status" value="1"/>
</dbReference>
<feature type="region of interest" description="Disordered" evidence="1">
    <location>
        <begin position="41"/>
        <end position="67"/>
    </location>
</feature>
<dbReference type="EMBL" id="JADCNL010000014">
    <property type="protein sequence ID" value="KAG0452335.1"/>
    <property type="molecule type" value="Genomic_DNA"/>
</dbReference>
<evidence type="ECO:0000313" key="3">
    <source>
        <dbReference type="Proteomes" id="UP000636800"/>
    </source>
</evidence>
<dbReference type="Proteomes" id="UP000636800">
    <property type="component" value="Unassembled WGS sequence"/>
</dbReference>
<keyword evidence="3" id="KW-1185">Reference proteome</keyword>
<accession>A0A835U8Y6</accession>
<dbReference type="PANTHER" id="PTHR34567:SF3">
    <property type="entry name" value="FK506-BINDING-LIKE PROTEIN"/>
    <property type="match status" value="1"/>
</dbReference>
<proteinExistence type="predicted"/>
<evidence type="ECO:0000313" key="2">
    <source>
        <dbReference type="EMBL" id="KAG0452335.1"/>
    </source>
</evidence>
<name>A0A835U8Y6_VANPL</name>
<evidence type="ECO:0000256" key="1">
    <source>
        <dbReference type="SAM" id="MobiDB-lite"/>
    </source>
</evidence>
<organism evidence="2 3">
    <name type="scientific">Vanilla planifolia</name>
    <name type="common">Vanilla</name>
    <dbReference type="NCBI Taxonomy" id="51239"/>
    <lineage>
        <taxon>Eukaryota</taxon>
        <taxon>Viridiplantae</taxon>
        <taxon>Streptophyta</taxon>
        <taxon>Embryophyta</taxon>
        <taxon>Tracheophyta</taxon>
        <taxon>Spermatophyta</taxon>
        <taxon>Magnoliopsida</taxon>
        <taxon>Liliopsida</taxon>
        <taxon>Asparagales</taxon>
        <taxon>Orchidaceae</taxon>
        <taxon>Vanilloideae</taxon>
        <taxon>Vanilleae</taxon>
        <taxon>Vanilla</taxon>
    </lineage>
</organism>
<reference evidence="2 3" key="1">
    <citation type="journal article" date="2020" name="Nat. Food">
        <title>A phased Vanilla planifolia genome enables genetic improvement of flavour and production.</title>
        <authorList>
            <person name="Hasing T."/>
            <person name="Tang H."/>
            <person name="Brym M."/>
            <person name="Khazi F."/>
            <person name="Huang T."/>
            <person name="Chambers A.H."/>
        </authorList>
    </citation>
    <scope>NUCLEOTIDE SEQUENCE [LARGE SCALE GENOMIC DNA]</scope>
    <source>
        <tissue evidence="2">Leaf</tissue>
    </source>
</reference>